<protein>
    <recommendedName>
        <fullName evidence="13">Oxidase ustYa</fullName>
    </recommendedName>
</protein>
<reference evidence="12" key="3">
    <citation type="submission" date="2025-08" db="UniProtKB">
        <authorList>
            <consortium name="RefSeq"/>
        </authorList>
    </citation>
    <scope>IDENTIFICATION</scope>
    <source>
        <strain evidence="12">NI907</strain>
    </source>
</reference>
<dbReference type="PANTHER" id="PTHR33365">
    <property type="entry name" value="YALI0B05434P"/>
    <property type="match status" value="1"/>
</dbReference>
<reference evidence="12" key="2">
    <citation type="submission" date="2019-10" db="EMBL/GenBank/DDBJ databases">
        <authorList>
            <consortium name="NCBI Genome Project"/>
        </authorList>
    </citation>
    <scope>NUCLEOTIDE SEQUENCE</scope>
    <source>
        <strain evidence="12">NI907</strain>
    </source>
</reference>
<sequence>MSTRMSIVHESSPELERFTEKPSFESDGMLSQELGHGHSDHSRRFVRSKFWTAFHWLKWLLFLLLIASALFVLLRQPPRPLQVGDDIYGALPKVSYEQVIFEDQVENYTPNFTSEAQSREVLERWRSLVPMGSGNVNIGDLDQYPDTIPQPFKINGFGQLYMVSWVNQMKCLYDIMNAYDVLVRLGPTGSEGLPTKGRAHPRTRQCFDYLRQAIMCHGDMTLEGASGQGPPRGSDGYGAKHICRNRAESFEWIGAHRPFDDQDVLGDS</sequence>
<evidence type="ECO:0000256" key="4">
    <source>
        <dbReference type="ARBA" id="ARBA00022989"/>
    </source>
</evidence>
<keyword evidence="11" id="KW-1185">Reference proteome</keyword>
<evidence type="ECO:0000313" key="12">
    <source>
        <dbReference type="RefSeq" id="XP_030981546.1"/>
    </source>
</evidence>
<dbReference type="AlphaFoldDB" id="A0A6P8B2T5"/>
<evidence type="ECO:0000256" key="1">
    <source>
        <dbReference type="ARBA" id="ARBA00004167"/>
    </source>
</evidence>
<evidence type="ECO:0000256" key="10">
    <source>
        <dbReference type="SAM" id="Phobius"/>
    </source>
</evidence>
<evidence type="ECO:0000313" key="11">
    <source>
        <dbReference type="Proteomes" id="UP000515153"/>
    </source>
</evidence>
<dbReference type="Pfam" id="PF11807">
    <property type="entry name" value="UstYa"/>
    <property type="match status" value="1"/>
</dbReference>
<evidence type="ECO:0000256" key="6">
    <source>
        <dbReference type="ARBA" id="ARBA00023026"/>
    </source>
</evidence>
<proteinExistence type="inferred from homology"/>
<comment type="similarity">
    <text evidence="9">Belongs to the ustYa family.</text>
</comment>
<accession>A0A6P8B2T5</accession>
<evidence type="ECO:0000256" key="2">
    <source>
        <dbReference type="ARBA" id="ARBA00004685"/>
    </source>
</evidence>
<evidence type="ECO:0000256" key="3">
    <source>
        <dbReference type="ARBA" id="ARBA00022692"/>
    </source>
</evidence>
<dbReference type="GO" id="GO:0016020">
    <property type="term" value="C:membrane"/>
    <property type="evidence" value="ECO:0007669"/>
    <property type="project" value="UniProtKB-SubCell"/>
</dbReference>
<dbReference type="InterPro" id="IPR021765">
    <property type="entry name" value="UstYa-like"/>
</dbReference>
<feature type="transmembrane region" description="Helical" evidence="10">
    <location>
        <begin position="56"/>
        <end position="74"/>
    </location>
</feature>
<keyword evidence="4 10" id="KW-1133">Transmembrane helix</keyword>
<evidence type="ECO:0008006" key="13">
    <source>
        <dbReference type="Google" id="ProtNLM"/>
    </source>
</evidence>
<dbReference type="GeneID" id="41961685"/>
<dbReference type="Proteomes" id="UP000515153">
    <property type="component" value="Unplaced"/>
</dbReference>
<evidence type="ECO:0000256" key="8">
    <source>
        <dbReference type="ARBA" id="ARBA00023180"/>
    </source>
</evidence>
<organism evidence="11 12">
    <name type="scientific">Pyricularia grisea</name>
    <name type="common">Crabgrass-specific blast fungus</name>
    <name type="synonym">Magnaporthe grisea</name>
    <dbReference type="NCBI Taxonomy" id="148305"/>
    <lineage>
        <taxon>Eukaryota</taxon>
        <taxon>Fungi</taxon>
        <taxon>Dikarya</taxon>
        <taxon>Ascomycota</taxon>
        <taxon>Pezizomycotina</taxon>
        <taxon>Sordariomycetes</taxon>
        <taxon>Sordariomycetidae</taxon>
        <taxon>Magnaporthales</taxon>
        <taxon>Pyriculariaceae</taxon>
        <taxon>Pyricularia</taxon>
    </lineage>
</organism>
<keyword evidence="7 10" id="KW-0472">Membrane</keyword>
<keyword evidence="3 10" id="KW-0812">Transmembrane</keyword>
<dbReference type="GO" id="GO:0016491">
    <property type="term" value="F:oxidoreductase activity"/>
    <property type="evidence" value="ECO:0007669"/>
    <property type="project" value="UniProtKB-KW"/>
</dbReference>
<comment type="pathway">
    <text evidence="2">Mycotoxin biosynthesis.</text>
</comment>
<keyword evidence="6" id="KW-0843">Virulence</keyword>
<gene>
    <name evidence="12" type="ORF">PgNI_06756</name>
</gene>
<keyword evidence="5" id="KW-0560">Oxidoreductase</keyword>
<keyword evidence="8" id="KW-0325">Glycoprotein</keyword>
<evidence type="ECO:0000256" key="7">
    <source>
        <dbReference type="ARBA" id="ARBA00023136"/>
    </source>
</evidence>
<comment type="subcellular location">
    <subcellularLocation>
        <location evidence="1">Membrane</location>
        <topology evidence="1">Single-pass membrane protein</topology>
    </subcellularLocation>
</comment>
<evidence type="ECO:0000256" key="5">
    <source>
        <dbReference type="ARBA" id="ARBA00023002"/>
    </source>
</evidence>
<dbReference type="GO" id="GO:0043386">
    <property type="term" value="P:mycotoxin biosynthetic process"/>
    <property type="evidence" value="ECO:0007669"/>
    <property type="project" value="InterPro"/>
</dbReference>
<dbReference type="PANTHER" id="PTHR33365:SF11">
    <property type="entry name" value="TAT PATHWAY SIGNAL SEQUENCE"/>
    <property type="match status" value="1"/>
</dbReference>
<evidence type="ECO:0000256" key="9">
    <source>
        <dbReference type="ARBA" id="ARBA00035112"/>
    </source>
</evidence>
<dbReference type="KEGG" id="pgri:PgNI_06756"/>
<reference evidence="12" key="1">
    <citation type="journal article" date="2019" name="Mol. Biol. Evol.">
        <title>Blast fungal genomes show frequent chromosomal changes, gene gains and losses, and effector gene turnover.</title>
        <authorList>
            <person name="Gomez Luciano L.B."/>
            <person name="Jason Tsai I."/>
            <person name="Chuma I."/>
            <person name="Tosa Y."/>
            <person name="Chen Y.H."/>
            <person name="Li J.Y."/>
            <person name="Li M.Y."/>
            <person name="Jade Lu M.Y."/>
            <person name="Nakayashiki H."/>
            <person name="Li W.H."/>
        </authorList>
    </citation>
    <scope>NUCLEOTIDE SEQUENCE</scope>
    <source>
        <strain evidence="12">NI907</strain>
    </source>
</reference>
<name>A0A6P8B2T5_PYRGI</name>
<dbReference type="RefSeq" id="XP_030981546.1">
    <property type="nucleotide sequence ID" value="XM_031126776.1"/>
</dbReference>